<reference evidence="5" key="1">
    <citation type="submission" date="2020-06" db="EMBL/GenBank/DDBJ databases">
        <title>Draft genome of Bugula neritina, a colonial animal packing powerful symbionts and potential medicines.</title>
        <authorList>
            <person name="Rayko M."/>
        </authorList>
    </citation>
    <scope>NUCLEOTIDE SEQUENCE [LARGE SCALE GENOMIC DNA]</scope>
    <source>
        <strain evidence="5">Kwan_BN1</strain>
    </source>
</reference>
<dbReference type="Proteomes" id="UP000593567">
    <property type="component" value="Unassembled WGS sequence"/>
</dbReference>
<dbReference type="Gene3D" id="3.40.50.1100">
    <property type="match status" value="2"/>
</dbReference>
<gene>
    <name evidence="5" type="ORF">EB796_003772</name>
</gene>
<feature type="domain" description="Tryptophan synthase beta chain-like PALP" evidence="4">
    <location>
        <begin position="6"/>
        <end position="224"/>
    </location>
</feature>
<dbReference type="GO" id="GO:0003941">
    <property type="term" value="F:L-serine ammonia-lyase activity"/>
    <property type="evidence" value="ECO:0007669"/>
    <property type="project" value="TreeGrafter"/>
</dbReference>
<dbReference type="PANTHER" id="PTHR43050:SF1">
    <property type="entry name" value="SERINE RACEMASE"/>
    <property type="match status" value="1"/>
</dbReference>
<dbReference type="GO" id="GO:0030170">
    <property type="term" value="F:pyridoxal phosphate binding"/>
    <property type="evidence" value="ECO:0007669"/>
    <property type="project" value="TreeGrafter"/>
</dbReference>
<dbReference type="GO" id="GO:0018114">
    <property type="term" value="F:threonine racemase activity"/>
    <property type="evidence" value="ECO:0007669"/>
    <property type="project" value="TreeGrafter"/>
</dbReference>
<dbReference type="SUPFAM" id="SSF53686">
    <property type="entry name" value="Tryptophan synthase beta subunit-like PLP-dependent enzymes"/>
    <property type="match status" value="1"/>
</dbReference>
<dbReference type="AlphaFoldDB" id="A0A7J7KI61"/>
<keyword evidence="6" id="KW-1185">Reference proteome</keyword>
<evidence type="ECO:0000256" key="1">
    <source>
        <dbReference type="ARBA" id="ARBA00001933"/>
    </source>
</evidence>
<organism evidence="5 6">
    <name type="scientific">Bugula neritina</name>
    <name type="common">Brown bryozoan</name>
    <name type="synonym">Sertularia neritina</name>
    <dbReference type="NCBI Taxonomy" id="10212"/>
    <lineage>
        <taxon>Eukaryota</taxon>
        <taxon>Metazoa</taxon>
        <taxon>Spiralia</taxon>
        <taxon>Lophotrochozoa</taxon>
        <taxon>Bryozoa</taxon>
        <taxon>Gymnolaemata</taxon>
        <taxon>Cheilostomatida</taxon>
        <taxon>Flustrina</taxon>
        <taxon>Buguloidea</taxon>
        <taxon>Bugulidae</taxon>
        <taxon>Bugula</taxon>
    </lineage>
</organism>
<dbReference type="GO" id="GO:0030378">
    <property type="term" value="F:serine racemase activity"/>
    <property type="evidence" value="ECO:0007669"/>
    <property type="project" value="TreeGrafter"/>
</dbReference>
<evidence type="ECO:0000313" key="6">
    <source>
        <dbReference type="Proteomes" id="UP000593567"/>
    </source>
</evidence>
<keyword evidence="3" id="KW-0663">Pyridoxal phosphate</keyword>
<evidence type="ECO:0000313" key="5">
    <source>
        <dbReference type="EMBL" id="KAF6037923.1"/>
    </source>
</evidence>
<proteinExistence type="inferred from homology"/>
<comment type="cofactor">
    <cofactor evidence="1">
        <name>pyridoxal 5'-phosphate</name>
        <dbReference type="ChEBI" id="CHEBI:597326"/>
    </cofactor>
</comment>
<name>A0A7J7KI61_BUGNE</name>
<dbReference type="InterPro" id="IPR036052">
    <property type="entry name" value="TrpB-like_PALP_sf"/>
</dbReference>
<accession>A0A7J7KI61</accession>
<sequence length="251" mass="26629">MNIYQVTHSSGNHGLALAWASKIIGFPCTVIVPKGTPPCKIEAVKNLGAELIESYPSVTGRIEAMKKVCAETGKVYISSCENVSDIAGQGTCGLELIRQVPDLDAVLVSISGGGLSAGIAVAVKSIKPDCKIYLVTPRGRENDGAMLAFWREGVAQPSPLLDTIAEGIRLQQTGQRAFKILRELAEKEVIEVQVIEAAAGATVAALFTEKMAALPASIKKVAVISCGGNVDIDNLPWYESYVNPFKMGDII</sequence>
<comment type="caution">
    <text evidence="5">The sequence shown here is derived from an EMBL/GenBank/DDBJ whole genome shotgun (WGS) entry which is preliminary data.</text>
</comment>
<evidence type="ECO:0000256" key="3">
    <source>
        <dbReference type="ARBA" id="ARBA00022898"/>
    </source>
</evidence>
<comment type="similarity">
    <text evidence="2">Belongs to the serine/threonine dehydratase family.</text>
</comment>
<evidence type="ECO:0000256" key="2">
    <source>
        <dbReference type="ARBA" id="ARBA00010869"/>
    </source>
</evidence>
<dbReference type="InterPro" id="IPR001926">
    <property type="entry name" value="TrpB-like_PALP"/>
</dbReference>
<protein>
    <recommendedName>
        <fullName evidence="4">Tryptophan synthase beta chain-like PALP domain-containing protein</fullName>
    </recommendedName>
</protein>
<dbReference type="Pfam" id="PF00291">
    <property type="entry name" value="PALP"/>
    <property type="match status" value="1"/>
</dbReference>
<dbReference type="PANTHER" id="PTHR43050">
    <property type="entry name" value="SERINE / THREONINE RACEMASE FAMILY MEMBER"/>
    <property type="match status" value="1"/>
</dbReference>
<dbReference type="OrthoDB" id="4418812at2759"/>
<dbReference type="GO" id="GO:0070179">
    <property type="term" value="P:D-serine biosynthetic process"/>
    <property type="evidence" value="ECO:0007669"/>
    <property type="project" value="TreeGrafter"/>
</dbReference>
<dbReference type="GO" id="GO:0000287">
    <property type="term" value="F:magnesium ion binding"/>
    <property type="evidence" value="ECO:0007669"/>
    <property type="project" value="TreeGrafter"/>
</dbReference>
<evidence type="ECO:0000259" key="4">
    <source>
        <dbReference type="Pfam" id="PF00291"/>
    </source>
</evidence>
<dbReference type="EMBL" id="VXIV02000495">
    <property type="protein sequence ID" value="KAF6037923.1"/>
    <property type="molecule type" value="Genomic_DNA"/>
</dbReference>
<dbReference type="GO" id="GO:0005524">
    <property type="term" value="F:ATP binding"/>
    <property type="evidence" value="ECO:0007669"/>
    <property type="project" value="TreeGrafter"/>
</dbReference>